<organism evidence="1 2">
    <name type="scientific">Sphagnum jensenii</name>
    <dbReference type="NCBI Taxonomy" id="128206"/>
    <lineage>
        <taxon>Eukaryota</taxon>
        <taxon>Viridiplantae</taxon>
        <taxon>Streptophyta</taxon>
        <taxon>Embryophyta</taxon>
        <taxon>Bryophyta</taxon>
        <taxon>Sphagnophytina</taxon>
        <taxon>Sphagnopsida</taxon>
        <taxon>Sphagnales</taxon>
        <taxon>Sphagnaceae</taxon>
        <taxon>Sphagnum</taxon>
    </lineage>
</organism>
<dbReference type="Proteomes" id="UP001497444">
    <property type="component" value="Chromosome 1"/>
</dbReference>
<protein>
    <recommendedName>
        <fullName evidence="3">Secreted protein</fullName>
    </recommendedName>
</protein>
<proteinExistence type="predicted"/>
<evidence type="ECO:0000313" key="1">
    <source>
        <dbReference type="EMBL" id="CAK9255834.1"/>
    </source>
</evidence>
<evidence type="ECO:0008006" key="3">
    <source>
        <dbReference type="Google" id="ProtNLM"/>
    </source>
</evidence>
<accession>A0ABP0VN21</accession>
<keyword evidence="2" id="KW-1185">Reference proteome</keyword>
<evidence type="ECO:0000313" key="2">
    <source>
        <dbReference type="Proteomes" id="UP001497444"/>
    </source>
</evidence>
<name>A0ABP0VN21_9BRYO</name>
<dbReference type="EMBL" id="OZ020096">
    <property type="protein sequence ID" value="CAK9255834.1"/>
    <property type="molecule type" value="Genomic_DNA"/>
</dbReference>
<reference evidence="1 2" key="1">
    <citation type="submission" date="2024-02" db="EMBL/GenBank/DDBJ databases">
        <authorList>
            <consortium name="ELIXIR-Norway"/>
            <consortium name="Elixir Norway"/>
        </authorList>
    </citation>
    <scope>NUCLEOTIDE SEQUENCE [LARGE SCALE GENOMIC DNA]</scope>
</reference>
<gene>
    <name evidence="1" type="ORF">CSSPJE1EN1_LOCUS1312</name>
</gene>
<sequence length="114" mass="12760">MQSCSVQRVAYALAKTPLLVDRACAFLACKSRVCAFARRFSESCSDSLMLSPVLFFFFLRLLMQLTMCSSHGSKDRNKCSVVRESVSCLLRCRYGRGRTTTTSGTWPALKLSLK</sequence>